<gene>
    <name evidence="7" type="primary">rarA</name>
    <name evidence="7" type="ORF">FTV88_1822</name>
</gene>
<dbReference type="Proteomes" id="UP000366051">
    <property type="component" value="Chromosome"/>
</dbReference>
<dbReference type="GO" id="GO:0008047">
    <property type="term" value="F:enzyme activator activity"/>
    <property type="evidence" value="ECO:0007669"/>
    <property type="project" value="TreeGrafter"/>
</dbReference>
<dbReference type="GO" id="GO:0000731">
    <property type="term" value="P:DNA synthesis involved in DNA repair"/>
    <property type="evidence" value="ECO:0007669"/>
    <property type="project" value="TreeGrafter"/>
</dbReference>
<organism evidence="7 8">
    <name type="scientific">Heliorestis convoluta</name>
    <dbReference type="NCBI Taxonomy" id="356322"/>
    <lineage>
        <taxon>Bacteria</taxon>
        <taxon>Bacillati</taxon>
        <taxon>Bacillota</taxon>
        <taxon>Clostridia</taxon>
        <taxon>Eubacteriales</taxon>
        <taxon>Heliobacteriaceae</taxon>
        <taxon>Heliorestis</taxon>
    </lineage>
</organism>
<feature type="domain" description="AAA+ ATPase" evidence="6">
    <location>
        <begin position="51"/>
        <end position="168"/>
    </location>
</feature>
<dbReference type="Pfam" id="PF12002">
    <property type="entry name" value="MgsA_C"/>
    <property type="match status" value="1"/>
</dbReference>
<evidence type="ECO:0000313" key="7">
    <source>
        <dbReference type="EMBL" id="QGG47920.1"/>
    </source>
</evidence>
<dbReference type="InterPro" id="IPR051314">
    <property type="entry name" value="AAA_ATPase_RarA/MGS1/WRNIP1"/>
</dbReference>
<evidence type="ECO:0000256" key="3">
    <source>
        <dbReference type="ARBA" id="ARBA00022705"/>
    </source>
</evidence>
<evidence type="ECO:0000313" key="8">
    <source>
        <dbReference type="Proteomes" id="UP000366051"/>
    </source>
</evidence>
<reference evidence="8" key="1">
    <citation type="submission" date="2019-11" db="EMBL/GenBank/DDBJ databases">
        <title>Genome sequence of Heliorestis convoluta strain HH, an alkaliphilic and minimalistic phototrophic bacterium from a soda lake in Egypt.</title>
        <authorList>
            <person name="Dewey E.D."/>
            <person name="Stokes L.M."/>
            <person name="Burchell B.M."/>
            <person name="Shaffer K.N."/>
            <person name="Huntington A.M."/>
            <person name="Baker J.M."/>
            <person name="Nadendla S."/>
            <person name="Giglio M.G."/>
            <person name="Touchman J.W."/>
            <person name="Blankenship R.E."/>
            <person name="Madigan M.T."/>
            <person name="Sattley W.M."/>
        </authorList>
    </citation>
    <scope>NUCLEOTIDE SEQUENCE [LARGE SCALE GENOMIC DNA]</scope>
    <source>
        <strain evidence="8">HH</strain>
    </source>
</reference>
<keyword evidence="8" id="KW-1185">Reference proteome</keyword>
<dbReference type="CDD" id="cd00009">
    <property type="entry name" value="AAA"/>
    <property type="match status" value="1"/>
</dbReference>
<dbReference type="InterPro" id="IPR021886">
    <property type="entry name" value="MgsA_C"/>
</dbReference>
<keyword evidence="4" id="KW-0547">Nucleotide-binding</keyword>
<dbReference type="InterPro" id="IPR032423">
    <property type="entry name" value="AAA_assoc_2"/>
</dbReference>
<protein>
    <submittedName>
        <fullName evidence="7">Replication-associated recombination protein A</fullName>
    </submittedName>
</protein>
<dbReference type="AlphaFoldDB" id="A0A5Q2N6M9"/>
<keyword evidence="3" id="KW-0235">DNA replication</keyword>
<dbReference type="CDD" id="cd18139">
    <property type="entry name" value="HLD_clamp_RarA"/>
    <property type="match status" value="1"/>
</dbReference>
<dbReference type="GO" id="GO:0016887">
    <property type="term" value="F:ATP hydrolysis activity"/>
    <property type="evidence" value="ECO:0007669"/>
    <property type="project" value="InterPro"/>
</dbReference>
<evidence type="ECO:0000256" key="2">
    <source>
        <dbReference type="ARBA" id="ARBA00008959"/>
    </source>
</evidence>
<keyword evidence="5" id="KW-0067">ATP-binding</keyword>
<dbReference type="FunFam" id="1.20.272.10:FF:000001">
    <property type="entry name" value="Putative AAA family ATPase"/>
    <property type="match status" value="1"/>
</dbReference>
<accession>A0A5Q2N6M9</accession>
<proteinExistence type="inferred from homology"/>
<dbReference type="GO" id="GO:0003677">
    <property type="term" value="F:DNA binding"/>
    <property type="evidence" value="ECO:0007669"/>
    <property type="project" value="InterPro"/>
</dbReference>
<dbReference type="SMART" id="SM00382">
    <property type="entry name" value="AAA"/>
    <property type="match status" value="1"/>
</dbReference>
<dbReference type="Gene3D" id="1.20.272.10">
    <property type="match status" value="1"/>
</dbReference>
<evidence type="ECO:0000256" key="4">
    <source>
        <dbReference type="ARBA" id="ARBA00022741"/>
    </source>
</evidence>
<dbReference type="PANTHER" id="PTHR13779:SF7">
    <property type="entry name" value="ATPASE WRNIP1"/>
    <property type="match status" value="1"/>
</dbReference>
<dbReference type="GO" id="GO:0006261">
    <property type="term" value="P:DNA-templated DNA replication"/>
    <property type="evidence" value="ECO:0007669"/>
    <property type="project" value="TreeGrafter"/>
</dbReference>
<evidence type="ECO:0000256" key="5">
    <source>
        <dbReference type="ARBA" id="ARBA00022840"/>
    </source>
</evidence>
<dbReference type="SUPFAM" id="SSF52540">
    <property type="entry name" value="P-loop containing nucleoside triphosphate hydrolases"/>
    <property type="match status" value="1"/>
</dbReference>
<dbReference type="PANTHER" id="PTHR13779">
    <property type="entry name" value="WERNER HELICASE-INTERACTING PROTEIN 1 FAMILY MEMBER"/>
    <property type="match status" value="1"/>
</dbReference>
<dbReference type="GO" id="GO:0017116">
    <property type="term" value="F:single-stranded DNA helicase activity"/>
    <property type="evidence" value="ECO:0007669"/>
    <property type="project" value="TreeGrafter"/>
</dbReference>
<dbReference type="GO" id="GO:0005524">
    <property type="term" value="F:ATP binding"/>
    <property type="evidence" value="ECO:0007669"/>
    <property type="project" value="UniProtKB-KW"/>
</dbReference>
<dbReference type="InterPro" id="IPR003593">
    <property type="entry name" value="AAA+_ATPase"/>
</dbReference>
<dbReference type="KEGG" id="hcv:FTV88_1822"/>
<dbReference type="InterPro" id="IPR027417">
    <property type="entry name" value="P-loop_NTPase"/>
</dbReference>
<dbReference type="OrthoDB" id="9778364at2"/>
<name>A0A5Q2N6M9_9FIRM</name>
<dbReference type="EMBL" id="CP045875">
    <property type="protein sequence ID" value="QGG47920.1"/>
    <property type="molecule type" value="Genomic_DNA"/>
</dbReference>
<sequence length="440" mass="48824">MDLFSYQREQKKGTEGPLAYRMRPQNLDEVVGQSHLIGPGTALRRMIEEDNLHSLILYGPPGTGKTTLAQLIARKTESYFVTLSAVSSNSAEIKKAIHSAAERLGYYQQRTILFIDEIHRFNKAQQDLLLPAIEDGTILLIGATTENPLYEVNAALISRLRVYMLYPLQENEVRSLLERSLTDPERGLGLSVATLTEEAFDLIIRASKGDGRAALTLLDMIITVHDPSEKVTAQQVMEVTGQMATYYDKKGSGHYDTISAFIKSIRGSDPDAALFWLAVMLEAGEDPLYIARRLIIHAAEDIGLADPMALVLAQSTAEAVKMVGLPEGQIPLSQATIYLATAPKSNSAKNAIYQARAAVRESKGFQVPPHLADSSHSLASKVLQKGEGYQYPHDFGGYVKQSYLPPEMEGKCFYQPTEQGQEHRIKEWLQKLQSYLQPNR</sequence>
<dbReference type="Pfam" id="PF16193">
    <property type="entry name" value="AAA_assoc_2"/>
    <property type="match status" value="1"/>
</dbReference>
<dbReference type="Gene3D" id="1.10.8.60">
    <property type="match status" value="1"/>
</dbReference>
<dbReference type="InterPro" id="IPR003959">
    <property type="entry name" value="ATPase_AAA_core"/>
</dbReference>
<dbReference type="FunFam" id="3.40.50.300:FF:000137">
    <property type="entry name" value="Replication-associated recombination protein A"/>
    <property type="match status" value="1"/>
</dbReference>
<evidence type="ECO:0000256" key="1">
    <source>
        <dbReference type="ARBA" id="ARBA00002393"/>
    </source>
</evidence>
<dbReference type="Gene3D" id="1.10.3710.10">
    <property type="entry name" value="DNA polymerase III clamp loader subunits, C-terminal domain"/>
    <property type="match status" value="1"/>
</dbReference>
<dbReference type="SUPFAM" id="SSF48019">
    <property type="entry name" value="post-AAA+ oligomerization domain-like"/>
    <property type="match status" value="1"/>
</dbReference>
<dbReference type="RefSeq" id="WP_153725210.1">
    <property type="nucleotide sequence ID" value="NZ_CP045875.1"/>
</dbReference>
<dbReference type="InterPro" id="IPR008921">
    <property type="entry name" value="DNA_pol3_clamp-load_cplx_C"/>
</dbReference>
<comment type="function">
    <text evidence="1">DNA-dependent ATPase that plays important roles in cellular responses to stalled DNA replication processes.</text>
</comment>
<evidence type="ECO:0000259" key="6">
    <source>
        <dbReference type="SMART" id="SM00382"/>
    </source>
</evidence>
<comment type="similarity">
    <text evidence="2">Belongs to the AAA ATPase family. RarA/MGS1/WRNIP1 subfamily.</text>
</comment>
<dbReference type="Gene3D" id="3.40.50.300">
    <property type="entry name" value="P-loop containing nucleotide triphosphate hydrolases"/>
    <property type="match status" value="1"/>
</dbReference>
<dbReference type="Pfam" id="PF00004">
    <property type="entry name" value="AAA"/>
    <property type="match status" value="1"/>
</dbReference>